<gene>
    <name evidence="2" type="ORF">SOCE836_014490</name>
</gene>
<reference evidence="2 3" key="1">
    <citation type="submission" date="2015-09" db="EMBL/GenBank/DDBJ databases">
        <title>Sorangium comparison.</title>
        <authorList>
            <person name="Zaburannyi N."/>
            <person name="Bunk B."/>
            <person name="Overmann J."/>
            <person name="Mueller R."/>
        </authorList>
    </citation>
    <scope>NUCLEOTIDE SEQUENCE [LARGE SCALE GENOMIC DNA]</scope>
    <source>
        <strain evidence="2 3">So ce836</strain>
    </source>
</reference>
<evidence type="ECO:0000256" key="1">
    <source>
        <dbReference type="SAM" id="MobiDB-lite"/>
    </source>
</evidence>
<dbReference type="EMBL" id="CP012672">
    <property type="protein sequence ID" value="AUX29360.1"/>
    <property type="molecule type" value="Genomic_DNA"/>
</dbReference>
<evidence type="ECO:0000313" key="2">
    <source>
        <dbReference type="EMBL" id="AUX29360.1"/>
    </source>
</evidence>
<proteinExistence type="predicted"/>
<feature type="region of interest" description="Disordered" evidence="1">
    <location>
        <begin position="23"/>
        <end position="71"/>
    </location>
</feature>
<dbReference type="Proteomes" id="UP000295497">
    <property type="component" value="Chromosome"/>
</dbReference>
<organism evidence="2 3">
    <name type="scientific">Sorangium cellulosum</name>
    <name type="common">Polyangium cellulosum</name>
    <dbReference type="NCBI Taxonomy" id="56"/>
    <lineage>
        <taxon>Bacteria</taxon>
        <taxon>Pseudomonadati</taxon>
        <taxon>Myxococcota</taxon>
        <taxon>Polyangia</taxon>
        <taxon>Polyangiales</taxon>
        <taxon>Polyangiaceae</taxon>
        <taxon>Sorangium</taxon>
    </lineage>
</organism>
<protein>
    <submittedName>
        <fullName evidence="2">Uncharacterized protein</fullName>
    </submittedName>
</protein>
<dbReference type="PROSITE" id="PS51257">
    <property type="entry name" value="PROKAR_LIPOPROTEIN"/>
    <property type="match status" value="1"/>
</dbReference>
<evidence type="ECO:0000313" key="3">
    <source>
        <dbReference type="Proteomes" id="UP000295497"/>
    </source>
</evidence>
<accession>A0A4P2QHJ2</accession>
<feature type="compositionally biased region" description="Gly residues" evidence="1">
    <location>
        <begin position="45"/>
        <end position="71"/>
    </location>
</feature>
<sequence>MRLQRGFSFVVALTIALSASGCSNDPPEGEGAGGQAGHGTTTTSGAGGDGGSAGGGDGGSAGGGDGGSAGGGGMEAAPDFALFIVPATIDVPYDGLTSVDLSIHRFNGFDEPIEIIVNAPPAGLVYTPLVLPPDAASGALEVGASGELTAGTTFNLELVARAEDLLRFAAVAATVVTASP</sequence>
<name>A0A4P2QHJ2_SORCE</name>
<dbReference type="AlphaFoldDB" id="A0A4P2QHJ2"/>